<proteinExistence type="predicted"/>
<sequence>MTPPTLQHFVAETLGLELVQTYSSIYPGETLVIYVVDPRAGKVETLTKLLNKSLRAPEYSKKVQHSVWTVKDWVGAELVAGHYTSGCDPWELRWDGGASWRAVYSDAEEMIMQHYKPGYRHDPSPIRSGDVDKGPLCFVVAATSEYDTAAQRFVKPGYLPSGFMRLAYTRTGTFEWIDLSTSTDEPDWKRVADSRRQGV</sequence>
<protein>
    <submittedName>
        <fullName evidence="1">Uncharacterized protein</fullName>
    </submittedName>
</protein>
<organism evidence="1 2">
    <name type="scientific">Gonium pectorale</name>
    <name type="common">Green alga</name>
    <dbReference type="NCBI Taxonomy" id="33097"/>
    <lineage>
        <taxon>Eukaryota</taxon>
        <taxon>Viridiplantae</taxon>
        <taxon>Chlorophyta</taxon>
        <taxon>core chlorophytes</taxon>
        <taxon>Chlorophyceae</taxon>
        <taxon>CS clade</taxon>
        <taxon>Chlamydomonadales</taxon>
        <taxon>Volvocaceae</taxon>
        <taxon>Gonium</taxon>
    </lineage>
</organism>
<gene>
    <name evidence="1" type="ORF">GPECTOR_17g1000</name>
</gene>
<dbReference type="Proteomes" id="UP000075714">
    <property type="component" value="Unassembled WGS sequence"/>
</dbReference>
<dbReference type="EMBL" id="LSYV01000018">
    <property type="protein sequence ID" value="KXZ50127.1"/>
    <property type="molecule type" value="Genomic_DNA"/>
</dbReference>
<accession>A0A150GK21</accession>
<comment type="caution">
    <text evidence="1">The sequence shown here is derived from an EMBL/GenBank/DDBJ whole genome shotgun (WGS) entry which is preliminary data.</text>
</comment>
<dbReference type="AlphaFoldDB" id="A0A150GK21"/>
<keyword evidence="2" id="KW-1185">Reference proteome</keyword>
<evidence type="ECO:0000313" key="1">
    <source>
        <dbReference type="EMBL" id="KXZ50127.1"/>
    </source>
</evidence>
<reference evidence="2" key="1">
    <citation type="journal article" date="2016" name="Nat. Commun.">
        <title>The Gonium pectorale genome demonstrates co-option of cell cycle regulation during the evolution of multicellularity.</title>
        <authorList>
            <person name="Hanschen E.R."/>
            <person name="Marriage T.N."/>
            <person name="Ferris P.J."/>
            <person name="Hamaji T."/>
            <person name="Toyoda A."/>
            <person name="Fujiyama A."/>
            <person name="Neme R."/>
            <person name="Noguchi H."/>
            <person name="Minakuchi Y."/>
            <person name="Suzuki M."/>
            <person name="Kawai-Toyooka H."/>
            <person name="Smith D.R."/>
            <person name="Sparks H."/>
            <person name="Anderson J."/>
            <person name="Bakaric R."/>
            <person name="Luria V."/>
            <person name="Karger A."/>
            <person name="Kirschner M.W."/>
            <person name="Durand P.M."/>
            <person name="Michod R.E."/>
            <person name="Nozaki H."/>
            <person name="Olson B.J."/>
        </authorList>
    </citation>
    <scope>NUCLEOTIDE SEQUENCE [LARGE SCALE GENOMIC DNA]</scope>
    <source>
        <strain evidence="2">NIES-2863</strain>
    </source>
</reference>
<evidence type="ECO:0000313" key="2">
    <source>
        <dbReference type="Proteomes" id="UP000075714"/>
    </source>
</evidence>
<name>A0A150GK21_GONPE</name>